<evidence type="ECO:0000259" key="7">
    <source>
        <dbReference type="Pfam" id="PF23598"/>
    </source>
</evidence>
<evidence type="ECO:0000256" key="4">
    <source>
        <dbReference type="ARBA" id="ARBA00022821"/>
    </source>
</evidence>
<feature type="domain" description="Disease resistance protein winged helix" evidence="6">
    <location>
        <begin position="98"/>
        <end position="165"/>
    </location>
</feature>
<dbReference type="InterPro" id="IPR058922">
    <property type="entry name" value="WHD_DRP"/>
</dbReference>
<dbReference type="InterPro" id="IPR003591">
    <property type="entry name" value="Leu-rich_rpt_typical-subtyp"/>
</dbReference>
<dbReference type="EMBL" id="JAHRHJ020000005">
    <property type="protein sequence ID" value="KAH9313579.1"/>
    <property type="molecule type" value="Genomic_DNA"/>
</dbReference>
<dbReference type="InterPro" id="IPR026057">
    <property type="entry name" value="TBL_C"/>
</dbReference>
<dbReference type="GO" id="GO:0098542">
    <property type="term" value="P:defense response to other organism"/>
    <property type="evidence" value="ECO:0007669"/>
    <property type="project" value="TreeGrafter"/>
</dbReference>
<dbReference type="AlphaFoldDB" id="A0AA38L4T6"/>
<dbReference type="InterPro" id="IPR044974">
    <property type="entry name" value="Disease_R_plants"/>
</dbReference>
<accession>A0AA38L4T6</accession>
<dbReference type="InterPro" id="IPR055414">
    <property type="entry name" value="LRR_R13L4/SHOC2-like"/>
</dbReference>
<keyword evidence="9" id="KW-1185">Reference proteome</keyword>
<dbReference type="Pfam" id="PF23559">
    <property type="entry name" value="WHD_DRP"/>
    <property type="match status" value="1"/>
</dbReference>
<keyword evidence="3" id="KW-0677">Repeat</keyword>
<dbReference type="PANTHER" id="PTHR23155:SF1052">
    <property type="entry name" value="DISEASE RESISTANCE PROTEIN RPM1"/>
    <property type="match status" value="1"/>
</dbReference>
<sequence length="557" mass="63580">MGERKHSRDVKEEEDDTSVCKCFRGLIHMPEDEEENSNAADEEVVSSVMKSLEEEIICCYSGSQEDAILADGEIRSCDIEECTDDLNYLLCFLYLSAFPEDEVIFTRYVSQLWIGEGFVTGHDPLQTGQRFVNLLVDRCLIEPLLKDSDGKVVFFRVHDMLHDLAQQIPEKEEKCFFRAGINLQEFQADDCLTHFKISLMGNNLTNVPNTFKSSHNHSWLMRNNPDLTKIPQQVIGSMISLRVLDLSRNVILSVVAKKHTMFKAFSLSQMGIIMDGRKEYTTMDPMVAYRKALSTWAKWISKNMDPQKSHVFFRSPSLSHYNRFNRCEKETEPEIEKNTMTYNPLMPPHVGILKQLVHDMLHDLAQQIAEKEEKCFFRVGRNLQEFLVDDCLAHFRISLMGNGLNNVPNTFESSHNRSWLMHNNLDLTKIPQQVIESMISLRVLDLSRTVVLSLPKSIRCLKHLVCLRLGSTAIKRLPNSIPALTNLQILDLNSSHITKLPSNISKLTPLKLLDINNCEHLQSIPYGISHLSSLEYLSVNGCLNGFGVETGRNKCRG</sequence>
<dbReference type="InterPro" id="IPR032675">
    <property type="entry name" value="LRR_dom_sf"/>
</dbReference>
<name>A0AA38L4T6_TAXCH</name>
<proteinExistence type="inferred from homology"/>
<evidence type="ECO:0000256" key="1">
    <source>
        <dbReference type="ARBA" id="ARBA00007727"/>
    </source>
</evidence>
<dbReference type="GO" id="GO:0016740">
    <property type="term" value="F:transferase activity"/>
    <property type="evidence" value="ECO:0007669"/>
    <property type="project" value="InterPro"/>
</dbReference>
<comment type="caution">
    <text evidence="8">The sequence shown here is derived from an EMBL/GenBank/DDBJ whole genome shotgun (WGS) entry which is preliminary data.</text>
</comment>
<evidence type="ECO:0000313" key="8">
    <source>
        <dbReference type="EMBL" id="KAH9313579.1"/>
    </source>
</evidence>
<dbReference type="PANTHER" id="PTHR23155">
    <property type="entry name" value="DISEASE RESISTANCE PROTEIN RP"/>
    <property type="match status" value="1"/>
</dbReference>
<gene>
    <name evidence="8" type="ORF">KI387_022206</name>
</gene>
<keyword evidence="2" id="KW-0433">Leucine-rich repeat</keyword>
<evidence type="ECO:0000256" key="2">
    <source>
        <dbReference type="ARBA" id="ARBA00022614"/>
    </source>
</evidence>
<feature type="domain" description="Disease resistance R13L4/SHOC-2-like LRR" evidence="7">
    <location>
        <begin position="435"/>
        <end position="539"/>
    </location>
</feature>
<dbReference type="Pfam" id="PF23598">
    <property type="entry name" value="LRR_14"/>
    <property type="match status" value="1"/>
</dbReference>
<dbReference type="OMA" id="EEEIICC"/>
<keyword evidence="4" id="KW-0611">Plant defense</keyword>
<dbReference type="Pfam" id="PF13839">
    <property type="entry name" value="PC-Esterase"/>
    <property type="match status" value="1"/>
</dbReference>
<organism evidence="8 9">
    <name type="scientific">Taxus chinensis</name>
    <name type="common">Chinese yew</name>
    <name type="synonym">Taxus wallichiana var. chinensis</name>
    <dbReference type="NCBI Taxonomy" id="29808"/>
    <lineage>
        <taxon>Eukaryota</taxon>
        <taxon>Viridiplantae</taxon>
        <taxon>Streptophyta</taxon>
        <taxon>Embryophyta</taxon>
        <taxon>Tracheophyta</taxon>
        <taxon>Spermatophyta</taxon>
        <taxon>Pinopsida</taxon>
        <taxon>Pinidae</taxon>
        <taxon>Conifers II</taxon>
        <taxon>Cupressales</taxon>
        <taxon>Taxaceae</taxon>
        <taxon>Taxus</taxon>
    </lineage>
</organism>
<protein>
    <submittedName>
        <fullName evidence="8">Uncharacterized protein</fullName>
    </submittedName>
</protein>
<dbReference type="Gene3D" id="3.80.10.10">
    <property type="entry name" value="Ribonuclease Inhibitor"/>
    <property type="match status" value="2"/>
</dbReference>
<feature type="domain" description="Trichome birefringence-like C-terminal" evidence="5">
    <location>
        <begin position="265"/>
        <end position="339"/>
    </location>
</feature>
<evidence type="ECO:0000256" key="3">
    <source>
        <dbReference type="ARBA" id="ARBA00022737"/>
    </source>
</evidence>
<dbReference type="Gene3D" id="1.10.10.10">
    <property type="entry name" value="Winged helix-like DNA-binding domain superfamily/Winged helix DNA-binding domain"/>
    <property type="match status" value="1"/>
</dbReference>
<evidence type="ECO:0000259" key="6">
    <source>
        <dbReference type="Pfam" id="PF23559"/>
    </source>
</evidence>
<dbReference type="InterPro" id="IPR036388">
    <property type="entry name" value="WH-like_DNA-bd_sf"/>
</dbReference>
<evidence type="ECO:0000259" key="5">
    <source>
        <dbReference type="Pfam" id="PF13839"/>
    </source>
</evidence>
<dbReference type="Proteomes" id="UP000824469">
    <property type="component" value="Unassembled WGS sequence"/>
</dbReference>
<evidence type="ECO:0000313" key="9">
    <source>
        <dbReference type="Proteomes" id="UP000824469"/>
    </source>
</evidence>
<dbReference type="SUPFAM" id="SSF52058">
    <property type="entry name" value="L domain-like"/>
    <property type="match status" value="2"/>
</dbReference>
<comment type="similarity">
    <text evidence="1">Belongs to the PC-esterase family. TBL subfamily.</text>
</comment>
<reference evidence="8 9" key="1">
    <citation type="journal article" date="2021" name="Nat. Plants">
        <title>The Taxus genome provides insights into paclitaxel biosynthesis.</title>
        <authorList>
            <person name="Xiong X."/>
            <person name="Gou J."/>
            <person name="Liao Q."/>
            <person name="Li Y."/>
            <person name="Zhou Q."/>
            <person name="Bi G."/>
            <person name="Li C."/>
            <person name="Du R."/>
            <person name="Wang X."/>
            <person name="Sun T."/>
            <person name="Guo L."/>
            <person name="Liang H."/>
            <person name="Lu P."/>
            <person name="Wu Y."/>
            <person name="Zhang Z."/>
            <person name="Ro D.K."/>
            <person name="Shang Y."/>
            <person name="Huang S."/>
            <person name="Yan J."/>
        </authorList>
    </citation>
    <scope>NUCLEOTIDE SEQUENCE [LARGE SCALE GENOMIC DNA]</scope>
    <source>
        <strain evidence="8">Ta-2019</strain>
    </source>
</reference>
<dbReference type="SMART" id="SM00369">
    <property type="entry name" value="LRR_TYP"/>
    <property type="match status" value="3"/>
</dbReference>